<dbReference type="AlphaFoldDB" id="A0A9P5Q2W6"/>
<proteinExistence type="predicted"/>
<feature type="region of interest" description="Disordered" evidence="1">
    <location>
        <begin position="33"/>
        <end position="52"/>
    </location>
</feature>
<evidence type="ECO:0000313" key="4">
    <source>
        <dbReference type="Proteomes" id="UP000772434"/>
    </source>
</evidence>
<dbReference type="Proteomes" id="UP000772434">
    <property type="component" value="Unassembled WGS sequence"/>
</dbReference>
<reference evidence="3" key="1">
    <citation type="submission" date="2020-11" db="EMBL/GenBank/DDBJ databases">
        <authorList>
            <consortium name="DOE Joint Genome Institute"/>
            <person name="Ahrendt S."/>
            <person name="Riley R."/>
            <person name="Andreopoulos W."/>
            <person name="Labutti K."/>
            <person name="Pangilinan J."/>
            <person name="Ruiz-Duenas F.J."/>
            <person name="Barrasa J.M."/>
            <person name="Sanchez-Garcia M."/>
            <person name="Camarero S."/>
            <person name="Miyauchi S."/>
            <person name="Serrano A."/>
            <person name="Linde D."/>
            <person name="Babiker R."/>
            <person name="Drula E."/>
            <person name="Ayuso-Fernandez I."/>
            <person name="Pacheco R."/>
            <person name="Padilla G."/>
            <person name="Ferreira P."/>
            <person name="Barriuso J."/>
            <person name="Kellner H."/>
            <person name="Castanera R."/>
            <person name="Alfaro M."/>
            <person name="Ramirez L."/>
            <person name="Pisabarro A.G."/>
            <person name="Kuo A."/>
            <person name="Tritt A."/>
            <person name="Lipzen A."/>
            <person name="He G."/>
            <person name="Yan M."/>
            <person name="Ng V."/>
            <person name="Cullen D."/>
            <person name="Martin F."/>
            <person name="Rosso M.-N."/>
            <person name="Henrissat B."/>
            <person name="Hibbett D."/>
            <person name="Martinez A.T."/>
            <person name="Grigoriev I.V."/>
        </authorList>
    </citation>
    <scope>NUCLEOTIDE SEQUENCE</scope>
    <source>
        <strain evidence="3">AH 40177</strain>
    </source>
</reference>
<evidence type="ECO:0000256" key="1">
    <source>
        <dbReference type="SAM" id="MobiDB-lite"/>
    </source>
</evidence>
<keyword evidence="2" id="KW-0732">Signal</keyword>
<dbReference type="EMBL" id="JADNRY010000016">
    <property type="protein sequence ID" value="KAF9073708.1"/>
    <property type="molecule type" value="Genomic_DNA"/>
</dbReference>
<feature type="signal peptide" evidence="2">
    <location>
        <begin position="1"/>
        <end position="16"/>
    </location>
</feature>
<organism evidence="3 4">
    <name type="scientific">Rhodocollybia butyracea</name>
    <dbReference type="NCBI Taxonomy" id="206335"/>
    <lineage>
        <taxon>Eukaryota</taxon>
        <taxon>Fungi</taxon>
        <taxon>Dikarya</taxon>
        <taxon>Basidiomycota</taxon>
        <taxon>Agaricomycotina</taxon>
        <taxon>Agaricomycetes</taxon>
        <taxon>Agaricomycetidae</taxon>
        <taxon>Agaricales</taxon>
        <taxon>Marasmiineae</taxon>
        <taxon>Omphalotaceae</taxon>
        <taxon>Rhodocollybia</taxon>
    </lineage>
</organism>
<evidence type="ECO:0000256" key="2">
    <source>
        <dbReference type="SAM" id="SignalP"/>
    </source>
</evidence>
<gene>
    <name evidence="3" type="ORF">BDP27DRAFT_1444680</name>
</gene>
<comment type="caution">
    <text evidence="3">The sequence shown here is derived from an EMBL/GenBank/DDBJ whole genome shotgun (WGS) entry which is preliminary data.</text>
</comment>
<keyword evidence="4" id="KW-1185">Reference proteome</keyword>
<name>A0A9P5Q2W6_9AGAR</name>
<accession>A0A9P5Q2W6</accession>
<evidence type="ECO:0000313" key="3">
    <source>
        <dbReference type="EMBL" id="KAF9073708.1"/>
    </source>
</evidence>
<protein>
    <submittedName>
        <fullName evidence="3">Uncharacterized protein</fullName>
    </submittedName>
</protein>
<sequence length="354" mass="38898">MRSALLLAFIASSILAVFPLSAKRANAHTVTFINQRGDPKDSPSPSPGTESASRLYTKAINGALNMPKGTTWTYDGSHQPYPEGHRFIKVTGGPHCPPNAPCHGWIKRGRQIHRDATWEMPPESDNAPMVDYIGLFSKKGQKRDPRVHGSLSYEGQHPCAVKTSVPRIESEKLLAVLSSSSQASVEPQVQFIDIQSGLPLGRTKIQSGRPRIKNDESRKLRVIMTKQINNIFGSPGAFIAYSGIPADSNKLNNDPVYFEFIGPNPCTQSDPCYGLAGKGSVIFPGIEATVQQKTAFHIVIGQPKWPKKSGDTFRLDIIGAYPKGYYHPSWPAKQVALGEQIKHMLFEKRTQIGN</sequence>
<feature type="chain" id="PRO_5040349617" evidence="2">
    <location>
        <begin position="17"/>
        <end position="354"/>
    </location>
</feature>